<reference evidence="2 3" key="1">
    <citation type="submission" date="2015-11" db="EMBL/GenBank/DDBJ databases">
        <title>Exploring the genomic traits of fungus-feeding bacterial genus Collimonas.</title>
        <authorList>
            <person name="Song C."/>
            <person name="Schmidt R."/>
            <person name="de Jager V."/>
            <person name="Krzyzanowska D."/>
            <person name="Jongedijk E."/>
            <person name="Cankar K."/>
            <person name="Beekwilder J."/>
            <person name="van Veen A."/>
            <person name="de Boer W."/>
            <person name="van Veen J.A."/>
            <person name="Garbeva P."/>
        </authorList>
    </citation>
    <scope>NUCLEOTIDE SEQUENCE [LARGE SCALE GENOMIC DNA]</scope>
    <source>
        <strain evidence="2 3">Ter282</strain>
    </source>
</reference>
<name>A0A127QPR0_9BURK</name>
<dbReference type="EMBL" id="CP013235">
    <property type="protein sequence ID" value="AMP12026.1"/>
    <property type="molecule type" value="Genomic_DNA"/>
</dbReference>
<evidence type="ECO:0000313" key="2">
    <source>
        <dbReference type="EMBL" id="AMP12026.1"/>
    </source>
</evidence>
<feature type="compositionally biased region" description="Basic and acidic residues" evidence="1">
    <location>
        <begin position="1"/>
        <end position="11"/>
    </location>
</feature>
<accession>A0A127QPR0</accession>
<sequence length="438" mass="48046">MLDLHDSRRSSGESAQYQSEDRPGLGDGRYFAIAEEVLLILQEQGTRSGEEYSSLASIQQAVQDQIEWATDLDIEYVLNVLSRPTELKLLHSEDGAPAHIIGDKETNLVEKAAHIVEYRLSRVGKTALAIASDNLDITYIEGDVTKLIRAIEAGRLTSALGFVERLLQQMRTEHLSLIALIEQASGGRRSRTDAVSDLELHRQTMSRAVDLVEVARGKVDEIIRREIPLTDDVPIGLIKAKVKELSGGIVRYGRELTHLAELSMRSTSSSVQAPSFMDLAKKWVKTQPTNSQLNIVLAVLGPAFVVGVIPIGTDFAGIIKARSAKIAALQNVELEGFTAPIEDQFLEWLLINQSALDQQLNNGRLNILDALKQGLGELNGEAALNCLVTALTTPDEWVNTHVEGKFGPELGRSQVPGLDVMFSTLELKKRADSPEDQT</sequence>
<keyword evidence="3" id="KW-1185">Reference proteome</keyword>
<evidence type="ECO:0000256" key="1">
    <source>
        <dbReference type="SAM" id="MobiDB-lite"/>
    </source>
</evidence>
<gene>
    <name evidence="2" type="ORF">CAter282_4366</name>
</gene>
<feature type="region of interest" description="Disordered" evidence="1">
    <location>
        <begin position="1"/>
        <end position="23"/>
    </location>
</feature>
<dbReference type="AlphaFoldDB" id="A0A127QPR0"/>
<organism evidence="2 3">
    <name type="scientific">Collimonas arenae</name>
    <dbReference type="NCBI Taxonomy" id="279058"/>
    <lineage>
        <taxon>Bacteria</taxon>
        <taxon>Pseudomonadati</taxon>
        <taxon>Pseudomonadota</taxon>
        <taxon>Betaproteobacteria</taxon>
        <taxon>Burkholderiales</taxon>
        <taxon>Oxalobacteraceae</taxon>
        <taxon>Collimonas</taxon>
    </lineage>
</organism>
<dbReference type="PATRIC" id="fig|279058.18.peg.4304"/>
<proteinExistence type="predicted"/>
<protein>
    <submittedName>
        <fullName evidence="2">Uncharacterized protein</fullName>
    </submittedName>
</protein>
<evidence type="ECO:0000313" key="3">
    <source>
        <dbReference type="Proteomes" id="UP000071778"/>
    </source>
</evidence>
<dbReference type="Proteomes" id="UP000071778">
    <property type="component" value="Chromosome"/>
</dbReference>